<name>A0ABU5YBV6_9FLAO</name>
<dbReference type="PROSITE" id="PS51257">
    <property type="entry name" value="PROKAR_LIPOPROTEIN"/>
    <property type="match status" value="1"/>
</dbReference>
<reference evidence="1 2" key="1">
    <citation type="submission" date="2023-12" db="EMBL/GenBank/DDBJ databases">
        <title>Genomic sequences of Capnocytophaga and Parvimonas strains.</title>
        <authorList>
            <person name="Watt R.M."/>
            <person name="Wang M."/>
            <person name="Yang T."/>
            <person name="Tong W.M."/>
        </authorList>
    </citation>
    <scope>NUCLEOTIDE SEQUENCE [LARGE SCALE GENOMIC DNA]</scope>
    <source>
        <strain evidence="1 2">CCUG 13156</strain>
    </source>
</reference>
<dbReference type="EMBL" id="JAYKBV010000021">
    <property type="protein sequence ID" value="MEB3041436.1"/>
    <property type="molecule type" value="Genomic_DNA"/>
</dbReference>
<gene>
    <name evidence="1" type="ORF">VJJ49_12170</name>
</gene>
<dbReference type="Proteomes" id="UP001324270">
    <property type="component" value="Unassembled WGS sequence"/>
</dbReference>
<comment type="caution">
    <text evidence="1">The sequence shown here is derived from an EMBL/GenBank/DDBJ whole genome shotgun (WGS) entry which is preliminary data.</text>
</comment>
<organism evidence="1 2">
    <name type="scientific">Capnocytophaga gingivalis</name>
    <dbReference type="NCBI Taxonomy" id="1017"/>
    <lineage>
        <taxon>Bacteria</taxon>
        <taxon>Pseudomonadati</taxon>
        <taxon>Bacteroidota</taxon>
        <taxon>Flavobacteriia</taxon>
        <taxon>Flavobacteriales</taxon>
        <taxon>Flavobacteriaceae</taxon>
        <taxon>Capnocytophaga</taxon>
    </lineage>
</organism>
<evidence type="ECO:0008006" key="3">
    <source>
        <dbReference type="Google" id="ProtNLM"/>
    </source>
</evidence>
<dbReference type="RefSeq" id="WP_323980024.1">
    <property type="nucleotide sequence ID" value="NZ_JAYKBV010000021.1"/>
</dbReference>
<sequence length="154" mass="18181">MSKIINLVTIVLLFISCNNTSKKLEMLKEGTFIYERERVLEKKNITVEQSKIEMIRETKYVVEEKVIYDSLGILQIYDGAAEGFIIHTRNKSDGNIIFKNRGYSNKILINRKLDCLIDGKDTIRNFEVFLKDRLIMVYPKEDDRIYVYKFKIIN</sequence>
<evidence type="ECO:0000313" key="1">
    <source>
        <dbReference type="EMBL" id="MEB3041436.1"/>
    </source>
</evidence>
<accession>A0ABU5YBV6</accession>
<proteinExistence type="predicted"/>
<protein>
    <recommendedName>
        <fullName evidence="3">Lipoprotein</fullName>
    </recommendedName>
</protein>
<keyword evidence="2" id="KW-1185">Reference proteome</keyword>
<evidence type="ECO:0000313" key="2">
    <source>
        <dbReference type="Proteomes" id="UP001324270"/>
    </source>
</evidence>